<dbReference type="CDD" id="cd00093">
    <property type="entry name" value="HTH_XRE"/>
    <property type="match status" value="1"/>
</dbReference>
<organism evidence="2 3">
    <name type="scientific">Streptomyces enissocaesilis</name>
    <dbReference type="NCBI Taxonomy" id="332589"/>
    <lineage>
        <taxon>Bacteria</taxon>
        <taxon>Bacillati</taxon>
        <taxon>Actinomycetota</taxon>
        <taxon>Actinomycetes</taxon>
        <taxon>Kitasatosporales</taxon>
        <taxon>Streptomycetaceae</taxon>
        <taxon>Streptomyces</taxon>
        <taxon>Streptomyces rochei group</taxon>
    </lineage>
</organism>
<dbReference type="Pfam" id="PF13443">
    <property type="entry name" value="HTH_26"/>
    <property type="match status" value="1"/>
</dbReference>
<name>A0ABP6JCZ6_9ACTN</name>
<proteinExistence type="predicted"/>
<dbReference type="Proteomes" id="UP001500403">
    <property type="component" value="Unassembled WGS sequence"/>
</dbReference>
<dbReference type="EMBL" id="BAAAUD010000013">
    <property type="protein sequence ID" value="GAA2929300.1"/>
    <property type="molecule type" value="Genomic_DNA"/>
</dbReference>
<accession>A0ABP6JCZ6</accession>
<protein>
    <recommendedName>
        <fullName evidence="1">HTH cro/C1-type domain-containing protein</fullName>
    </recommendedName>
</protein>
<gene>
    <name evidence="2" type="ORF">GCM10010446_12280</name>
</gene>
<reference evidence="3" key="1">
    <citation type="journal article" date="2019" name="Int. J. Syst. Evol. Microbiol.">
        <title>The Global Catalogue of Microorganisms (GCM) 10K type strain sequencing project: providing services to taxonomists for standard genome sequencing and annotation.</title>
        <authorList>
            <consortium name="The Broad Institute Genomics Platform"/>
            <consortium name="The Broad Institute Genome Sequencing Center for Infectious Disease"/>
            <person name="Wu L."/>
            <person name="Ma J."/>
        </authorList>
    </citation>
    <scope>NUCLEOTIDE SEQUENCE [LARGE SCALE GENOMIC DNA]</scope>
    <source>
        <strain evidence="3">JCM 9088</strain>
    </source>
</reference>
<dbReference type="InterPro" id="IPR010982">
    <property type="entry name" value="Lambda_DNA-bd_dom_sf"/>
</dbReference>
<dbReference type="SMART" id="SM00530">
    <property type="entry name" value="HTH_XRE"/>
    <property type="match status" value="1"/>
</dbReference>
<dbReference type="PROSITE" id="PS50943">
    <property type="entry name" value="HTH_CROC1"/>
    <property type="match status" value="1"/>
</dbReference>
<dbReference type="SUPFAM" id="SSF47413">
    <property type="entry name" value="lambda repressor-like DNA-binding domains"/>
    <property type="match status" value="1"/>
</dbReference>
<evidence type="ECO:0000313" key="2">
    <source>
        <dbReference type="EMBL" id="GAA2929300.1"/>
    </source>
</evidence>
<dbReference type="Gene3D" id="1.10.260.40">
    <property type="entry name" value="lambda repressor-like DNA-binding domains"/>
    <property type="match status" value="1"/>
</dbReference>
<feature type="domain" description="HTH cro/C1-type" evidence="1">
    <location>
        <begin position="12"/>
        <end position="71"/>
    </location>
</feature>
<comment type="caution">
    <text evidence="2">The sequence shown here is derived from an EMBL/GenBank/DDBJ whole genome shotgun (WGS) entry which is preliminary data.</text>
</comment>
<evidence type="ECO:0000313" key="3">
    <source>
        <dbReference type="Proteomes" id="UP001500403"/>
    </source>
</evidence>
<dbReference type="InterPro" id="IPR001387">
    <property type="entry name" value="Cro/C1-type_HTH"/>
</dbReference>
<sequence>MLLHVDDLAELIERVMRERDWTLTTLARRSGISISTLHSWKSGDRGTGTRGPSPALLRKFADGAGLPVVEVFEAAGRHVPVAMDDESERRFLHLLRSLDEADRKVIEATMQAMTERQRT</sequence>
<keyword evidence="3" id="KW-1185">Reference proteome</keyword>
<evidence type="ECO:0000259" key="1">
    <source>
        <dbReference type="PROSITE" id="PS50943"/>
    </source>
</evidence>